<dbReference type="CDD" id="cd00707">
    <property type="entry name" value="Pancreat_lipase_like"/>
    <property type="match status" value="1"/>
</dbReference>
<dbReference type="SUPFAM" id="SSF53474">
    <property type="entry name" value="alpha/beta-Hydrolases"/>
    <property type="match status" value="1"/>
</dbReference>
<dbReference type="STRING" id="35525.A0A0N8AQK6"/>
<evidence type="ECO:0000256" key="3">
    <source>
        <dbReference type="ARBA" id="ARBA00022525"/>
    </source>
</evidence>
<keyword evidence="6" id="KW-1185">Reference proteome</keyword>
<name>A0A0N8AQK6_9CRUS</name>
<dbReference type="InterPro" id="IPR013818">
    <property type="entry name" value="Lipase"/>
</dbReference>
<accession>A0A0N8AQK6</accession>
<evidence type="ECO:0000256" key="4">
    <source>
        <dbReference type="RuleBase" id="RU004262"/>
    </source>
</evidence>
<dbReference type="GO" id="GO:0016042">
    <property type="term" value="P:lipid catabolic process"/>
    <property type="evidence" value="ECO:0007669"/>
    <property type="project" value="TreeGrafter"/>
</dbReference>
<evidence type="ECO:0000256" key="1">
    <source>
        <dbReference type="ARBA" id="ARBA00004613"/>
    </source>
</evidence>
<sequence length="349" mass="38597">MVLLGFIWAIWSGLQVTFLALRGQVNPATSIFFVPDSDGWVYYPAVMDDPSMDLQPSLTRRNIRFFLWTRQNAHVARELFVDESRLLQLSTYSPARYTKILFHGFTNDVVSEFVIQTRNAYLSVGDYNVIGVDWSELARAPFYNSAATNTRDVGKAAADLVDFLVNEGTPISYIHLLGFSLGAHAAGWAGASVKVGTLPRITAFDPAYPGFDGPNARRRLSKSDAKFVDVIHTNARVGLSNAVGIETPLGHADFYPNGGSRMPGCIGFSFQTNKCSHVRSRQYFVESIVQPYAFAAVPCSSYKEFMKGSCGNCGTNSTTKCVYMGEYLTTSASGLYFLRTRSFRPYSVD</sequence>
<protein>
    <submittedName>
        <fullName evidence="5">Uncharacterized protein</fullName>
    </submittedName>
</protein>
<dbReference type="PANTHER" id="PTHR11610:SF173">
    <property type="entry name" value="LIPASE DOMAIN-CONTAINING PROTEIN-RELATED"/>
    <property type="match status" value="1"/>
</dbReference>
<comment type="subcellular location">
    <subcellularLocation>
        <location evidence="1">Secreted</location>
    </subcellularLocation>
</comment>
<dbReference type="GO" id="GO:0016298">
    <property type="term" value="F:lipase activity"/>
    <property type="evidence" value="ECO:0007669"/>
    <property type="project" value="InterPro"/>
</dbReference>
<dbReference type="PRINTS" id="PR00821">
    <property type="entry name" value="TAGLIPASE"/>
</dbReference>
<evidence type="ECO:0000313" key="6">
    <source>
        <dbReference type="Proteomes" id="UP000076858"/>
    </source>
</evidence>
<dbReference type="InterPro" id="IPR029058">
    <property type="entry name" value="AB_hydrolase_fold"/>
</dbReference>
<keyword evidence="3" id="KW-0964">Secreted</keyword>
<organism evidence="5 6">
    <name type="scientific">Daphnia magna</name>
    <dbReference type="NCBI Taxonomy" id="35525"/>
    <lineage>
        <taxon>Eukaryota</taxon>
        <taxon>Metazoa</taxon>
        <taxon>Ecdysozoa</taxon>
        <taxon>Arthropoda</taxon>
        <taxon>Crustacea</taxon>
        <taxon>Branchiopoda</taxon>
        <taxon>Diplostraca</taxon>
        <taxon>Cladocera</taxon>
        <taxon>Anomopoda</taxon>
        <taxon>Daphniidae</taxon>
        <taxon>Daphnia</taxon>
    </lineage>
</organism>
<dbReference type="InterPro" id="IPR033906">
    <property type="entry name" value="Lipase_N"/>
</dbReference>
<comment type="similarity">
    <text evidence="2 4">Belongs to the AB hydrolase superfamily. Lipase family.</text>
</comment>
<reference evidence="5 6" key="1">
    <citation type="submission" date="2016-03" db="EMBL/GenBank/DDBJ databases">
        <title>EvidentialGene: Evidence-directed Construction of Genes on Genomes.</title>
        <authorList>
            <person name="Gilbert D.G."/>
            <person name="Choi J.-H."/>
            <person name="Mockaitis K."/>
            <person name="Colbourne J."/>
            <person name="Pfrender M."/>
        </authorList>
    </citation>
    <scope>NUCLEOTIDE SEQUENCE [LARGE SCALE GENOMIC DNA]</scope>
    <source>
        <strain evidence="5 6">Xinb3</strain>
        <tissue evidence="5">Complete organism</tissue>
    </source>
</reference>
<dbReference type="Proteomes" id="UP000076858">
    <property type="component" value="Unassembled WGS sequence"/>
</dbReference>
<evidence type="ECO:0000313" key="5">
    <source>
        <dbReference type="EMBL" id="KZS04448.1"/>
    </source>
</evidence>
<comment type="caution">
    <text evidence="5">The sequence shown here is derived from an EMBL/GenBank/DDBJ whole genome shotgun (WGS) entry which is preliminary data.</text>
</comment>
<dbReference type="Gene3D" id="3.40.50.1820">
    <property type="entry name" value="alpha/beta hydrolase"/>
    <property type="match status" value="1"/>
</dbReference>
<dbReference type="AlphaFoldDB" id="A0A0N8AQK6"/>
<dbReference type="InterPro" id="IPR000734">
    <property type="entry name" value="TAG_lipase"/>
</dbReference>
<dbReference type="GO" id="GO:0005615">
    <property type="term" value="C:extracellular space"/>
    <property type="evidence" value="ECO:0007669"/>
    <property type="project" value="TreeGrafter"/>
</dbReference>
<dbReference type="EMBL" id="LRGB01003123">
    <property type="protein sequence ID" value="KZS04448.1"/>
    <property type="molecule type" value="Genomic_DNA"/>
</dbReference>
<proteinExistence type="inferred from homology"/>
<gene>
    <name evidence="5" type="ORF">APZ42_032747</name>
</gene>
<evidence type="ECO:0000256" key="2">
    <source>
        <dbReference type="ARBA" id="ARBA00010701"/>
    </source>
</evidence>
<dbReference type="OrthoDB" id="199913at2759"/>
<dbReference type="FunFam" id="3.40.50.1820:FF:000076">
    <property type="entry name" value="phospholipase A1"/>
    <property type="match status" value="1"/>
</dbReference>
<dbReference type="Pfam" id="PF00151">
    <property type="entry name" value="Lipase"/>
    <property type="match status" value="1"/>
</dbReference>
<dbReference type="PANTHER" id="PTHR11610">
    <property type="entry name" value="LIPASE"/>
    <property type="match status" value="1"/>
</dbReference>